<proteinExistence type="predicted"/>
<feature type="transmembrane region" description="Helical" evidence="1">
    <location>
        <begin position="553"/>
        <end position="571"/>
    </location>
</feature>
<feature type="transmembrane region" description="Helical" evidence="1">
    <location>
        <begin position="178"/>
        <end position="201"/>
    </location>
</feature>
<evidence type="ECO:0000313" key="2">
    <source>
        <dbReference type="EMBL" id="CAE7318907.1"/>
    </source>
</evidence>
<comment type="caution">
    <text evidence="2">The sequence shown here is derived from an EMBL/GenBank/DDBJ whole genome shotgun (WGS) entry which is preliminary data.</text>
</comment>
<accession>A0A812NSK0</accession>
<gene>
    <name evidence="2" type="ORF">SNAT2548_LOCUS16717</name>
</gene>
<keyword evidence="1" id="KW-0812">Transmembrane</keyword>
<dbReference type="OrthoDB" id="431857at2759"/>
<evidence type="ECO:0000313" key="3">
    <source>
        <dbReference type="Proteomes" id="UP000604046"/>
    </source>
</evidence>
<evidence type="ECO:0000256" key="1">
    <source>
        <dbReference type="SAM" id="Phobius"/>
    </source>
</evidence>
<sequence length="601" mass="65833">MADEALNGSPSGPLFLGIDAGIQRVALLQQLLDVDSKAMTDIRAILDETAPFGSAVDDLLAKVDHMKRVLTLVGQQKLKEHTCWFCIRAIGSNSTGEVGLLNELKLALQTSSADAMQSIRETTSATLTGQRLADVAAAAGRGRNALEVFKQATAGSFVETFLSYRYTLQTIEDARHTAFLALSGFTAVLVLLATPGSIVYARRSKATYPSASPSCASWFCSFCALTCGLLFAGGLLLVAIPMSELCHFWRYDLLTHGGISDYYRQIGLYNEADLARHIDPYATDVFRTCFTGNGTGNIIGALQLQDPLSFQQVLDEKFIELEDKQAAMVVDTARYELLVSQATLFGGLFLLEPDQPLALDPAWASKLLGSSLDPDDQVGPDGESLIYGLNTPHVVDIGGEGRYAFEHGTSGGGILITATEPSEASVSNLPLRTQNALAYARLKEQVLSEDRLLRCDVMDGNYVVTERFCAYEDFKVHVRDMAEQVRAAGMVLSTQANAAKELLATDLKSTLQSILMEVQQLRTLLGCRFLWRRWEDFDFTLCNVALPNAIECTVASLVLAVAALLLAFVHYKMWRHLLDNKVVGEELEKFSKKYGYLKTRK</sequence>
<feature type="transmembrane region" description="Helical" evidence="1">
    <location>
        <begin position="222"/>
        <end position="242"/>
    </location>
</feature>
<name>A0A812NSK0_9DINO</name>
<dbReference type="Proteomes" id="UP000604046">
    <property type="component" value="Unassembled WGS sequence"/>
</dbReference>
<dbReference type="EMBL" id="CAJNDS010002089">
    <property type="protein sequence ID" value="CAE7318907.1"/>
    <property type="molecule type" value="Genomic_DNA"/>
</dbReference>
<keyword evidence="1" id="KW-1133">Transmembrane helix</keyword>
<reference evidence="2" key="1">
    <citation type="submission" date="2021-02" db="EMBL/GenBank/DDBJ databases">
        <authorList>
            <person name="Dougan E. K."/>
            <person name="Rhodes N."/>
            <person name="Thang M."/>
            <person name="Chan C."/>
        </authorList>
    </citation>
    <scope>NUCLEOTIDE SEQUENCE</scope>
</reference>
<protein>
    <submittedName>
        <fullName evidence="2">Uncharacterized protein</fullName>
    </submittedName>
</protein>
<keyword evidence="3" id="KW-1185">Reference proteome</keyword>
<dbReference type="AlphaFoldDB" id="A0A812NSK0"/>
<keyword evidence="1" id="KW-0472">Membrane</keyword>
<organism evidence="2 3">
    <name type="scientific">Symbiodinium natans</name>
    <dbReference type="NCBI Taxonomy" id="878477"/>
    <lineage>
        <taxon>Eukaryota</taxon>
        <taxon>Sar</taxon>
        <taxon>Alveolata</taxon>
        <taxon>Dinophyceae</taxon>
        <taxon>Suessiales</taxon>
        <taxon>Symbiodiniaceae</taxon>
        <taxon>Symbiodinium</taxon>
    </lineage>
</organism>